<dbReference type="RefSeq" id="WP_111063136.1">
    <property type="nucleotide sequence ID" value="NZ_JBHUCU010000032.1"/>
</dbReference>
<dbReference type="EMBL" id="QKSB01000005">
    <property type="protein sequence ID" value="PZE17024.1"/>
    <property type="molecule type" value="Genomic_DNA"/>
</dbReference>
<evidence type="ECO:0000313" key="1">
    <source>
        <dbReference type="EMBL" id="PZE17024.1"/>
    </source>
</evidence>
<dbReference type="SUPFAM" id="SSF51182">
    <property type="entry name" value="RmlC-like cupins"/>
    <property type="match status" value="1"/>
</dbReference>
<keyword evidence="2" id="KW-1185">Reference proteome</keyword>
<comment type="caution">
    <text evidence="1">The sequence shown here is derived from an EMBL/GenBank/DDBJ whole genome shotgun (WGS) entry which is preliminary data.</text>
</comment>
<dbReference type="Pfam" id="PF05962">
    <property type="entry name" value="HutD"/>
    <property type="match status" value="1"/>
</dbReference>
<accession>A0A2W1N011</accession>
<proteinExistence type="predicted"/>
<evidence type="ECO:0000313" key="2">
    <source>
        <dbReference type="Proteomes" id="UP000249248"/>
    </source>
</evidence>
<reference evidence="1 2" key="1">
    <citation type="submission" date="2018-06" db="EMBL/GenBank/DDBJ databases">
        <title>The draft genome sequence of Crocinitomix sp. SM1701.</title>
        <authorList>
            <person name="Zhang X."/>
        </authorList>
    </citation>
    <scope>NUCLEOTIDE SEQUENCE [LARGE SCALE GENOMIC DNA]</scope>
    <source>
        <strain evidence="1 2">SM1701</strain>
    </source>
</reference>
<organism evidence="1 2">
    <name type="scientific">Putridiphycobacter roseus</name>
    <dbReference type="NCBI Taxonomy" id="2219161"/>
    <lineage>
        <taxon>Bacteria</taxon>
        <taxon>Pseudomonadati</taxon>
        <taxon>Bacteroidota</taxon>
        <taxon>Flavobacteriia</taxon>
        <taxon>Flavobacteriales</taxon>
        <taxon>Crocinitomicaceae</taxon>
        <taxon>Putridiphycobacter</taxon>
    </lineage>
</organism>
<protein>
    <recommendedName>
        <fullName evidence="3">HutD-family protein</fullName>
    </recommendedName>
</protein>
<gene>
    <name evidence="1" type="ORF">DNU06_09755</name>
</gene>
<dbReference type="PANTHER" id="PTHR37943:SF1">
    <property type="entry name" value="PROTEIN VES"/>
    <property type="match status" value="1"/>
</dbReference>
<dbReference type="Gene3D" id="2.60.120.10">
    <property type="entry name" value="Jelly Rolls"/>
    <property type="match status" value="1"/>
</dbReference>
<evidence type="ECO:0008006" key="3">
    <source>
        <dbReference type="Google" id="ProtNLM"/>
    </source>
</evidence>
<dbReference type="InterPro" id="IPR010282">
    <property type="entry name" value="Uncharacterised_HutD/Ves"/>
</dbReference>
<dbReference type="PANTHER" id="PTHR37943">
    <property type="entry name" value="PROTEIN VES"/>
    <property type="match status" value="1"/>
</dbReference>
<sequence length="189" mass="21287">MDVLRQKEDFKTNNWSGGTTTELYIHPAQSVFKNLDFDFRLSIATVETATSTFTSLPGVSRKLLLLEGSLHLNHLGHHETDLKPLEWDTFSGDWQTLSKGKVTDFNLMLTGKNTGDFEIIKTVEKKEISIALKADIICFYVKEGGLKVKNQVLNKDTLLVHHVDTENTVLSINPNTTLIIVRIHLQPKA</sequence>
<name>A0A2W1N011_9FLAO</name>
<dbReference type="InterPro" id="IPR014710">
    <property type="entry name" value="RmlC-like_jellyroll"/>
</dbReference>
<dbReference type="OrthoDB" id="9786443at2"/>
<dbReference type="Proteomes" id="UP000249248">
    <property type="component" value="Unassembled WGS sequence"/>
</dbReference>
<dbReference type="AlphaFoldDB" id="A0A2W1N011"/>
<dbReference type="InterPro" id="IPR011051">
    <property type="entry name" value="RmlC_Cupin_sf"/>
</dbReference>